<evidence type="ECO:0000259" key="3">
    <source>
        <dbReference type="PROSITE" id="PS50977"/>
    </source>
</evidence>
<comment type="caution">
    <text evidence="4">The sequence shown here is derived from an EMBL/GenBank/DDBJ whole genome shotgun (WGS) entry which is preliminary data.</text>
</comment>
<reference evidence="4 5" key="1">
    <citation type="submission" date="2021-03" db="EMBL/GenBank/DDBJ databases">
        <title>Genomic Encyclopedia of Type Strains, Phase IV (KMG-IV): sequencing the most valuable type-strain genomes for metagenomic binning, comparative biology and taxonomic classification.</title>
        <authorList>
            <person name="Goeker M."/>
        </authorList>
    </citation>
    <scope>NUCLEOTIDE SEQUENCE [LARGE SCALE GENOMIC DNA]</scope>
    <source>
        <strain evidence="4 5">DSM 28650</strain>
    </source>
</reference>
<proteinExistence type="predicted"/>
<sequence>MRELKSVEEKILDRALYLIGRNGASNVPIRAIAKEAGVNVSAVNYYFRTKEEMMKQVQEFYIHNTLEAYNILDNDSYSNEEKVILCANEIMEYSIRYPGVIVIQKEAAYEVEKSEMASRIIEVTEEMNSKLDKVLLNVLGCSQEEFVFNRMIFLSSILHPVNNMGPLQFSNDSILDRDTRLQYIKFIICKLKRN</sequence>
<gene>
    <name evidence="4" type="ORF">J2Z44_004042</name>
</gene>
<keyword evidence="5" id="KW-1185">Reference proteome</keyword>
<dbReference type="SUPFAM" id="SSF46689">
    <property type="entry name" value="Homeodomain-like"/>
    <property type="match status" value="1"/>
</dbReference>
<evidence type="ECO:0000256" key="1">
    <source>
        <dbReference type="ARBA" id="ARBA00023125"/>
    </source>
</evidence>
<evidence type="ECO:0000313" key="4">
    <source>
        <dbReference type="EMBL" id="MBP2024187.1"/>
    </source>
</evidence>
<dbReference type="PRINTS" id="PR00455">
    <property type="entry name" value="HTHTETR"/>
</dbReference>
<dbReference type="PROSITE" id="PS50977">
    <property type="entry name" value="HTH_TETR_2"/>
    <property type="match status" value="1"/>
</dbReference>
<dbReference type="Gene3D" id="1.10.357.10">
    <property type="entry name" value="Tetracycline Repressor, domain 2"/>
    <property type="match status" value="1"/>
</dbReference>
<organism evidence="4 5">
    <name type="scientific">Clostridium punense</name>
    <dbReference type="NCBI Taxonomy" id="1054297"/>
    <lineage>
        <taxon>Bacteria</taxon>
        <taxon>Bacillati</taxon>
        <taxon>Bacillota</taxon>
        <taxon>Clostridia</taxon>
        <taxon>Eubacteriales</taxon>
        <taxon>Clostridiaceae</taxon>
        <taxon>Clostridium</taxon>
    </lineage>
</organism>
<dbReference type="EMBL" id="JAGGLL010000053">
    <property type="protein sequence ID" value="MBP2024187.1"/>
    <property type="molecule type" value="Genomic_DNA"/>
</dbReference>
<dbReference type="Proteomes" id="UP001519308">
    <property type="component" value="Unassembled WGS sequence"/>
</dbReference>
<evidence type="ECO:0000256" key="2">
    <source>
        <dbReference type="PROSITE-ProRule" id="PRU00335"/>
    </source>
</evidence>
<dbReference type="InterPro" id="IPR001647">
    <property type="entry name" value="HTH_TetR"/>
</dbReference>
<name>A0ABS4K8T8_9CLOT</name>
<dbReference type="Pfam" id="PF00440">
    <property type="entry name" value="TetR_N"/>
    <property type="match status" value="1"/>
</dbReference>
<evidence type="ECO:0000313" key="5">
    <source>
        <dbReference type="Proteomes" id="UP001519308"/>
    </source>
</evidence>
<feature type="DNA-binding region" description="H-T-H motif" evidence="2">
    <location>
        <begin position="28"/>
        <end position="47"/>
    </location>
</feature>
<accession>A0ABS4K8T8</accession>
<dbReference type="InterPro" id="IPR009057">
    <property type="entry name" value="Homeodomain-like_sf"/>
</dbReference>
<feature type="domain" description="HTH tetR-type" evidence="3">
    <location>
        <begin position="5"/>
        <end position="65"/>
    </location>
</feature>
<protein>
    <submittedName>
        <fullName evidence="4">AcrR family transcriptional regulator</fullName>
    </submittedName>
</protein>
<keyword evidence="1 2" id="KW-0238">DNA-binding</keyword>
<dbReference type="RefSeq" id="WP_021283846.1">
    <property type="nucleotide sequence ID" value="NZ_JAGGLL010000053.1"/>
</dbReference>